<reference evidence="3 4" key="1">
    <citation type="journal article" date="2018" name="Nat. Ecol. Evol.">
        <title>Pezizomycetes genomes reveal the molecular basis of ectomycorrhizal truffle lifestyle.</title>
        <authorList>
            <person name="Murat C."/>
            <person name="Payen T."/>
            <person name="Noel B."/>
            <person name="Kuo A."/>
            <person name="Morin E."/>
            <person name="Chen J."/>
            <person name="Kohler A."/>
            <person name="Krizsan K."/>
            <person name="Balestrini R."/>
            <person name="Da Silva C."/>
            <person name="Montanini B."/>
            <person name="Hainaut M."/>
            <person name="Levati E."/>
            <person name="Barry K.W."/>
            <person name="Belfiori B."/>
            <person name="Cichocki N."/>
            <person name="Clum A."/>
            <person name="Dockter R.B."/>
            <person name="Fauchery L."/>
            <person name="Guy J."/>
            <person name="Iotti M."/>
            <person name="Le Tacon F."/>
            <person name="Lindquist E.A."/>
            <person name="Lipzen A."/>
            <person name="Malagnac F."/>
            <person name="Mello A."/>
            <person name="Molinier V."/>
            <person name="Miyauchi S."/>
            <person name="Poulain J."/>
            <person name="Riccioni C."/>
            <person name="Rubini A."/>
            <person name="Sitrit Y."/>
            <person name="Splivallo R."/>
            <person name="Traeger S."/>
            <person name="Wang M."/>
            <person name="Zifcakova L."/>
            <person name="Wipf D."/>
            <person name="Zambonelli A."/>
            <person name="Paolocci F."/>
            <person name="Nowrousian M."/>
            <person name="Ottonello S."/>
            <person name="Baldrian P."/>
            <person name="Spatafora J.W."/>
            <person name="Henrissat B."/>
            <person name="Nagy L.G."/>
            <person name="Aury J.M."/>
            <person name="Wincker P."/>
            <person name="Grigoriev I.V."/>
            <person name="Bonfante P."/>
            <person name="Martin F.M."/>
        </authorList>
    </citation>
    <scope>NUCLEOTIDE SEQUENCE [LARGE SCALE GENOMIC DNA]</scope>
    <source>
        <strain evidence="3 4">ATCC MYA-4762</strain>
    </source>
</reference>
<dbReference type="Proteomes" id="UP000267821">
    <property type="component" value="Unassembled WGS sequence"/>
</dbReference>
<dbReference type="STRING" id="1051890.A0A3N4LLK0"/>
<dbReference type="InterPro" id="IPR006073">
    <property type="entry name" value="GTP-bd"/>
</dbReference>
<organism evidence="3 4">
    <name type="scientific">Terfezia boudieri ATCC MYA-4762</name>
    <dbReference type="NCBI Taxonomy" id="1051890"/>
    <lineage>
        <taxon>Eukaryota</taxon>
        <taxon>Fungi</taxon>
        <taxon>Dikarya</taxon>
        <taxon>Ascomycota</taxon>
        <taxon>Pezizomycotina</taxon>
        <taxon>Pezizomycetes</taxon>
        <taxon>Pezizales</taxon>
        <taxon>Pezizaceae</taxon>
        <taxon>Terfezia</taxon>
    </lineage>
</organism>
<dbReference type="Gene3D" id="3.40.50.300">
    <property type="entry name" value="P-loop containing nucleotide triphosphate hydrolases"/>
    <property type="match status" value="1"/>
</dbReference>
<gene>
    <name evidence="3" type="ORF">L211DRAFT_839860</name>
</gene>
<sequence length="347" mass="39543">MEKITGKGRPPVFIGVMGMTGSGKSTFIKHLTEDPDIKIGTRLRSCTKFIQPAYMEYRDASGKKYDVFLVDTPGFDDTEMSDTDVLYKFVEWLQLQAKNELKLSGLIYLHRITDNRMSGSATRNLNMMLKLVGEENLKNVILVTSRWEMIDLKEAEEREQLDLLGPGGFWHDMIALGAMSARYNGTVKAAYTIIEHLIQQSPTYLCIQDELQRGIDLNETAAGQEIISELEKAALKQKQELKEIEEEMKKVTENAQRSALLLEAQERRYDELVEKMKKDGEARQKLLEGDKEKLEQRIEELEVRLGLRKSKAELESAQQIIEVAESCKRELEKLGFREGGGDKCIIS</sequence>
<dbReference type="SUPFAM" id="SSF52540">
    <property type="entry name" value="P-loop containing nucleoside triphosphate hydrolases"/>
    <property type="match status" value="1"/>
</dbReference>
<feature type="coiled-coil region" evidence="1">
    <location>
        <begin position="227"/>
        <end position="334"/>
    </location>
</feature>
<keyword evidence="1" id="KW-0175">Coiled coil</keyword>
<dbReference type="OrthoDB" id="8954335at2759"/>
<evidence type="ECO:0000259" key="2">
    <source>
        <dbReference type="Pfam" id="PF01926"/>
    </source>
</evidence>
<keyword evidence="4" id="KW-1185">Reference proteome</keyword>
<accession>A0A3N4LLK0</accession>
<dbReference type="InterPro" id="IPR027417">
    <property type="entry name" value="P-loop_NTPase"/>
</dbReference>
<dbReference type="Pfam" id="PF01926">
    <property type="entry name" value="MMR_HSR1"/>
    <property type="match status" value="1"/>
</dbReference>
<dbReference type="InParanoid" id="A0A3N4LLK0"/>
<evidence type="ECO:0000313" key="3">
    <source>
        <dbReference type="EMBL" id="RPB22232.1"/>
    </source>
</evidence>
<evidence type="ECO:0000256" key="1">
    <source>
        <dbReference type="SAM" id="Coils"/>
    </source>
</evidence>
<dbReference type="AlphaFoldDB" id="A0A3N4LLK0"/>
<name>A0A3N4LLK0_9PEZI</name>
<feature type="domain" description="G" evidence="2">
    <location>
        <begin position="14"/>
        <end position="86"/>
    </location>
</feature>
<proteinExistence type="predicted"/>
<protein>
    <recommendedName>
        <fullName evidence="2">G domain-containing protein</fullName>
    </recommendedName>
</protein>
<dbReference type="CDD" id="cd00882">
    <property type="entry name" value="Ras_like_GTPase"/>
    <property type="match status" value="1"/>
</dbReference>
<evidence type="ECO:0000313" key="4">
    <source>
        <dbReference type="Proteomes" id="UP000267821"/>
    </source>
</evidence>
<dbReference type="EMBL" id="ML121553">
    <property type="protein sequence ID" value="RPB22232.1"/>
    <property type="molecule type" value="Genomic_DNA"/>
</dbReference>
<dbReference type="GO" id="GO:0005525">
    <property type="term" value="F:GTP binding"/>
    <property type="evidence" value="ECO:0007669"/>
    <property type="project" value="InterPro"/>
</dbReference>